<dbReference type="PATRIC" id="fig|279113.9.peg.1217"/>
<dbReference type="Gene3D" id="3.30.70.790">
    <property type="entry name" value="UreE, C-terminal domain"/>
    <property type="match status" value="1"/>
</dbReference>
<dbReference type="OrthoDB" id="8480302at2"/>
<dbReference type="KEGG" id="cpra:CPter91_1220"/>
<feature type="domain" description="DUF2007" evidence="1">
    <location>
        <begin position="14"/>
        <end position="78"/>
    </location>
</feature>
<dbReference type="InterPro" id="IPR018551">
    <property type="entry name" value="DUF2007"/>
</dbReference>
<sequence>MTVSADSQGDFETIARSMTPSDLEVMRALLESERIPAFVLDGGITQVYSLLAVATGGARLQVASEHVAVARQILATFESGQLTLDDEVIGEERQAAPDKRRGRALVLMIMGFFGFV</sequence>
<dbReference type="InterPro" id="IPR011322">
    <property type="entry name" value="N-reg_PII-like_a/b"/>
</dbReference>
<dbReference type="EMBL" id="CP013234">
    <property type="protein sequence ID" value="AMP03603.1"/>
    <property type="molecule type" value="Genomic_DNA"/>
</dbReference>
<name>A0A127Q0P6_9BURK</name>
<dbReference type="SUPFAM" id="SSF54913">
    <property type="entry name" value="GlnB-like"/>
    <property type="match status" value="1"/>
</dbReference>
<organism evidence="2 3">
    <name type="scientific">Collimonas pratensis</name>
    <dbReference type="NCBI Taxonomy" id="279113"/>
    <lineage>
        <taxon>Bacteria</taxon>
        <taxon>Pseudomonadati</taxon>
        <taxon>Pseudomonadota</taxon>
        <taxon>Betaproteobacteria</taxon>
        <taxon>Burkholderiales</taxon>
        <taxon>Oxalobacteraceae</taxon>
        <taxon>Collimonas</taxon>
    </lineage>
</organism>
<accession>A0A127Q0P6</accession>
<dbReference type="Pfam" id="PF09413">
    <property type="entry name" value="DUF2007"/>
    <property type="match status" value="1"/>
</dbReference>
<dbReference type="RefSeq" id="WP_061938121.1">
    <property type="nucleotide sequence ID" value="NZ_CP013234.1"/>
</dbReference>
<dbReference type="AlphaFoldDB" id="A0A127Q0P6"/>
<evidence type="ECO:0000313" key="2">
    <source>
        <dbReference type="EMBL" id="AMP03603.1"/>
    </source>
</evidence>
<dbReference type="Proteomes" id="UP000074561">
    <property type="component" value="Chromosome"/>
</dbReference>
<gene>
    <name evidence="2" type="ORF">CPter91_1220</name>
</gene>
<reference evidence="2 3" key="1">
    <citation type="submission" date="2015-11" db="EMBL/GenBank/DDBJ databases">
        <title>Exploring the genomic traits of fungus-feeding bacterial genus Collimonas.</title>
        <authorList>
            <person name="Song C."/>
            <person name="Schmidt R."/>
            <person name="de Jager V."/>
            <person name="Krzyzanowska D."/>
            <person name="Jongedijk E."/>
            <person name="Cankar K."/>
            <person name="Beekwilder J."/>
            <person name="van Veen A."/>
            <person name="de Boer W."/>
            <person name="van Veen J.A."/>
            <person name="Garbeva P."/>
        </authorList>
    </citation>
    <scope>NUCLEOTIDE SEQUENCE [LARGE SCALE GENOMIC DNA]</scope>
    <source>
        <strain evidence="2 3">Ter91</strain>
    </source>
</reference>
<protein>
    <recommendedName>
        <fullName evidence="1">DUF2007 domain-containing protein</fullName>
    </recommendedName>
</protein>
<evidence type="ECO:0000313" key="3">
    <source>
        <dbReference type="Proteomes" id="UP000074561"/>
    </source>
</evidence>
<evidence type="ECO:0000259" key="1">
    <source>
        <dbReference type="Pfam" id="PF09413"/>
    </source>
</evidence>
<proteinExistence type="predicted"/>